<keyword evidence="2" id="KW-0472">Membrane</keyword>
<protein>
    <submittedName>
        <fullName evidence="3">Uncharacterized protein</fullName>
    </submittedName>
</protein>
<keyword evidence="4" id="KW-1185">Reference proteome</keyword>
<accession>A0ABY7F868</accession>
<sequence>MDRFLPEFLIPLLSQHSVSLTLYRAQPSDFATAAFKTSVAEVANSKCTTDSMNCNLNTCCSFTSAHIEVYNLLAKEKDMTLTLHIEIPTGASAIMESARESVHSSTDRWITYIDTEFYGIPPPTTVNRIVIPIVCLLTTLLGIVTIVLKNVSDRRDAEERRLRILERRKQSLRASKSSRPGSETSAQSNESRPISEDPAHKYVSNDKLSSKVTSAKITVNHDEPTNEKKADERKEAERYSGFVAGQESYNPVHVPFPEPKDKPKIHLEPTSPRKGIFSQN</sequence>
<feature type="region of interest" description="Disordered" evidence="1">
    <location>
        <begin position="170"/>
        <end position="280"/>
    </location>
</feature>
<feature type="compositionally biased region" description="Basic and acidic residues" evidence="1">
    <location>
        <begin position="219"/>
        <end position="238"/>
    </location>
</feature>
<keyword evidence="2" id="KW-1133">Transmembrane helix</keyword>
<feature type="transmembrane region" description="Helical" evidence="2">
    <location>
        <begin position="129"/>
        <end position="151"/>
    </location>
</feature>
<dbReference type="EMBL" id="CP111021">
    <property type="protein sequence ID" value="WAR17564.1"/>
    <property type="molecule type" value="Genomic_DNA"/>
</dbReference>
<dbReference type="Proteomes" id="UP001164746">
    <property type="component" value="Chromosome 10"/>
</dbReference>
<proteinExistence type="predicted"/>
<feature type="compositionally biased region" description="Polar residues" evidence="1">
    <location>
        <begin position="206"/>
        <end position="217"/>
    </location>
</feature>
<organism evidence="3 4">
    <name type="scientific">Mya arenaria</name>
    <name type="common">Soft-shell clam</name>
    <dbReference type="NCBI Taxonomy" id="6604"/>
    <lineage>
        <taxon>Eukaryota</taxon>
        <taxon>Metazoa</taxon>
        <taxon>Spiralia</taxon>
        <taxon>Lophotrochozoa</taxon>
        <taxon>Mollusca</taxon>
        <taxon>Bivalvia</taxon>
        <taxon>Autobranchia</taxon>
        <taxon>Heteroconchia</taxon>
        <taxon>Euheterodonta</taxon>
        <taxon>Imparidentia</taxon>
        <taxon>Neoheterodontei</taxon>
        <taxon>Myida</taxon>
        <taxon>Myoidea</taxon>
        <taxon>Myidae</taxon>
        <taxon>Mya</taxon>
    </lineage>
</organism>
<evidence type="ECO:0000313" key="4">
    <source>
        <dbReference type="Proteomes" id="UP001164746"/>
    </source>
</evidence>
<feature type="compositionally biased region" description="Polar residues" evidence="1">
    <location>
        <begin position="172"/>
        <end position="192"/>
    </location>
</feature>
<reference evidence="3" key="1">
    <citation type="submission" date="2022-11" db="EMBL/GenBank/DDBJ databases">
        <title>Centuries of genome instability and evolution in soft-shell clam transmissible cancer (bioRxiv).</title>
        <authorList>
            <person name="Hart S.F.M."/>
            <person name="Yonemitsu M.A."/>
            <person name="Giersch R.M."/>
            <person name="Beal B.F."/>
            <person name="Arriagada G."/>
            <person name="Davis B.W."/>
            <person name="Ostrander E.A."/>
            <person name="Goff S.P."/>
            <person name="Metzger M.J."/>
        </authorList>
    </citation>
    <scope>NUCLEOTIDE SEQUENCE</scope>
    <source>
        <strain evidence="3">MELC-2E11</strain>
        <tissue evidence="3">Siphon/mantle</tissue>
    </source>
</reference>
<name>A0ABY7F868_MYAAR</name>
<feature type="compositionally biased region" description="Basic and acidic residues" evidence="1">
    <location>
        <begin position="193"/>
        <end position="204"/>
    </location>
</feature>
<evidence type="ECO:0000313" key="3">
    <source>
        <dbReference type="EMBL" id="WAR17564.1"/>
    </source>
</evidence>
<evidence type="ECO:0000256" key="2">
    <source>
        <dbReference type="SAM" id="Phobius"/>
    </source>
</evidence>
<gene>
    <name evidence="3" type="ORF">MAR_032158</name>
</gene>
<feature type="compositionally biased region" description="Basic and acidic residues" evidence="1">
    <location>
        <begin position="258"/>
        <end position="267"/>
    </location>
</feature>
<evidence type="ECO:0000256" key="1">
    <source>
        <dbReference type="SAM" id="MobiDB-lite"/>
    </source>
</evidence>
<keyword evidence="2" id="KW-0812">Transmembrane</keyword>